<dbReference type="Ensembl" id="ENSFTIT00000000823.1">
    <property type="protein sequence ID" value="ENSFTIP00000000779.1"/>
    <property type="gene ID" value="ENSFTIG00000000546.1"/>
</dbReference>
<evidence type="ECO:0000313" key="2">
    <source>
        <dbReference type="Proteomes" id="UP000694562"/>
    </source>
</evidence>
<dbReference type="AlphaFoldDB" id="A0A8C4XIQ4"/>
<reference evidence="1" key="2">
    <citation type="submission" date="2025-09" db="UniProtKB">
        <authorList>
            <consortium name="Ensembl"/>
        </authorList>
    </citation>
    <scope>IDENTIFICATION</scope>
</reference>
<reference evidence="1" key="1">
    <citation type="submission" date="2025-08" db="UniProtKB">
        <authorList>
            <consortium name="Ensembl"/>
        </authorList>
    </citation>
    <scope>IDENTIFICATION</scope>
</reference>
<keyword evidence="2" id="KW-1185">Reference proteome</keyword>
<accession>A0A8C4XIQ4</accession>
<organism evidence="1 2">
    <name type="scientific">Falco tinnunculus</name>
    <name type="common">Common kestrel</name>
    <dbReference type="NCBI Taxonomy" id="100819"/>
    <lineage>
        <taxon>Eukaryota</taxon>
        <taxon>Metazoa</taxon>
        <taxon>Chordata</taxon>
        <taxon>Craniata</taxon>
        <taxon>Vertebrata</taxon>
        <taxon>Euteleostomi</taxon>
        <taxon>Archelosauria</taxon>
        <taxon>Archosauria</taxon>
        <taxon>Dinosauria</taxon>
        <taxon>Saurischia</taxon>
        <taxon>Theropoda</taxon>
        <taxon>Coelurosauria</taxon>
        <taxon>Aves</taxon>
        <taxon>Neognathae</taxon>
        <taxon>Neoaves</taxon>
        <taxon>Telluraves</taxon>
        <taxon>Australaves</taxon>
        <taxon>Falconiformes</taxon>
        <taxon>Falconidae</taxon>
        <taxon>Falco</taxon>
    </lineage>
</organism>
<name>A0A8C4XIQ4_FALTI</name>
<evidence type="ECO:0000313" key="1">
    <source>
        <dbReference type="Ensembl" id="ENSFTIP00000000779.1"/>
    </source>
</evidence>
<dbReference type="Proteomes" id="UP000694562">
    <property type="component" value="Unplaced"/>
</dbReference>
<protein>
    <submittedName>
        <fullName evidence="1">Uncharacterized protein</fullName>
    </submittedName>
</protein>
<sequence>SRLGQPLGLPSRVTQPQLCDAGKTLDLNESDSVKHPGFLSQPQVNCFCSAFSLSLFYFILMRTKPGLFFPDALLSGLHTSRSCLQRVPFRPFCYRTALGRLPWLCLSMSEISVDPGKQAGFFHSAWDLTRT</sequence>
<proteinExistence type="predicted"/>